<feature type="transmembrane region" description="Helical" evidence="1">
    <location>
        <begin position="34"/>
        <end position="58"/>
    </location>
</feature>
<proteinExistence type="predicted"/>
<sequence length="237" mass="27333">MSETSSNLNIQKLTAFDIKLIAFALMIIDHVGRLFFPQMPIFVIIGRLSFPLFAWLAAQGEKYTSDIKKYIFRLLVWGAIAQPIYAKFYYLVFSVSSDLNILFTLALGVITIRCTKLVESKLFKFLIVLAFMIVAELLQVEGRISGLIIIYLMSIIDLQSAKWWFFFIGYRLLFIYLNQWSYVELFGIASVGIIALYNGEKGGGNKPFYKWFYPLYPLHLAVLLLIKFWLDSKLSLP</sequence>
<keyword evidence="1" id="KW-0472">Membrane</keyword>
<dbReference type="Pfam" id="PF05857">
    <property type="entry name" value="TraX"/>
    <property type="match status" value="1"/>
</dbReference>
<feature type="transmembrane region" description="Helical" evidence="1">
    <location>
        <begin position="70"/>
        <end position="93"/>
    </location>
</feature>
<dbReference type="Proteomes" id="UP001576784">
    <property type="component" value="Unassembled WGS sequence"/>
</dbReference>
<feature type="transmembrane region" description="Helical" evidence="1">
    <location>
        <begin position="99"/>
        <end position="115"/>
    </location>
</feature>
<gene>
    <name evidence="2" type="ORF">ACE1CI_10450</name>
</gene>
<keyword evidence="3" id="KW-1185">Reference proteome</keyword>
<evidence type="ECO:0000256" key="1">
    <source>
        <dbReference type="SAM" id="Phobius"/>
    </source>
</evidence>
<dbReference type="InterPro" id="IPR008875">
    <property type="entry name" value="TraX"/>
</dbReference>
<feature type="transmembrane region" description="Helical" evidence="1">
    <location>
        <begin position="211"/>
        <end position="230"/>
    </location>
</feature>
<keyword evidence="1" id="KW-0812">Transmembrane</keyword>
<dbReference type="EMBL" id="JBHFNR010000073">
    <property type="protein sequence ID" value="MFB2893321.1"/>
    <property type="molecule type" value="Genomic_DNA"/>
</dbReference>
<accession>A0ABV4XNP6</accession>
<evidence type="ECO:0000313" key="2">
    <source>
        <dbReference type="EMBL" id="MFB2893321.1"/>
    </source>
</evidence>
<dbReference type="RefSeq" id="WP_413262983.1">
    <property type="nucleotide sequence ID" value="NZ_JBHFNR010000073.1"/>
</dbReference>
<evidence type="ECO:0000313" key="3">
    <source>
        <dbReference type="Proteomes" id="UP001576784"/>
    </source>
</evidence>
<name>A0ABV4XNP6_9CYAN</name>
<keyword evidence="1" id="KW-1133">Transmembrane helix</keyword>
<reference evidence="2 3" key="1">
    <citation type="submission" date="2024-09" db="EMBL/GenBank/DDBJ databases">
        <title>Floridaenema gen nov. (Aerosakkonemataceae, Aerosakkonematales ord. nov., Cyanobacteria) from benthic tropical and subtropical fresh waters, with the description of four new species.</title>
        <authorList>
            <person name="Moretto J.A."/>
            <person name="Berthold D.E."/>
            <person name="Lefler F.W."/>
            <person name="Huang I.-S."/>
            <person name="Laughinghouse H. IV."/>
        </authorList>
    </citation>
    <scope>NUCLEOTIDE SEQUENCE [LARGE SCALE GENOMIC DNA]</scope>
    <source>
        <strain evidence="2 3">BLCC-F50</strain>
    </source>
</reference>
<organism evidence="2 3">
    <name type="scientific">Floridaenema flaviceps BLCC-F50</name>
    <dbReference type="NCBI Taxonomy" id="3153642"/>
    <lineage>
        <taxon>Bacteria</taxon>
        <taxon>Bacillati</taxon>
        <taxon>Cyanobacteriota</taxon>
        <taxon>Cyanophyceae</taxon>
        <taxon>Oscillatoriophycideae</taxon>
        <taxon>Aerosakkonematales</taxon>
        <taxon>Aerosakkonemataceae</taxon>
        <taxon>Floridanema</taxon>
        <taxon>Floridanema flaviceps</taxon>
    </lineage>
</organism>
<feature type="transmembrane region" description="Helical" evidence="1">
    <location>
        <begin position="146"/>
        <end position="168"/>
    </location>
</feature>
<feature type="transmembrane region" description="Helical" evidence="1">
    <location>
        <begin position="180"/>
        <end position="199"/>
    </location>
</feature>
<comment type="caution">
    <text evidence="2">The sequence shown here is derived from an EMBL/GenBank/DDBJ whole genome shotgun (WGS) entry which is preliminary data.</text>
</comment>
<feature type="transmembrane region" description="Helical" evidence="1">
    <location>
        <begin position="122"/>
        <end position="140"/>
    </location>
</feature>
<protein>
    <submittedName>
        <fullName evidence="2">TraX family protein</fullName>
    </submittedName>
</protein>